<comment type="similarity">
    <text evidence="1 5">Belongs to the universal ribosomal protein uL29 family.</text>
</comment>
<dbReference type="GO" id="GO:0006412">
    <property type="term" value="P:translation"/>
    <property type="evidence" value="ECO:0007669"/>
    <property type="project" value="UniProtKB-UniRule"/>
</dbReference>
<dbReference type="AlphaFoldDB" id="A0A7X2TG88"/>
<evidence type="ECO:0000256" key="5">
    <source>
        <dbReference type="HAMAP-Rule" id="MF_00374"/>
    </source>
</evidence>
<dbReference type="Gene3D" id="1.10.287.310">
    <property type="match status" value="1"/>
</dbReference>
<accession>A0A7X2TG88</accession>
<gene>
    <name evidence="5" type="primary">rpmC</name>
    <name evidence="6" type="ORF">FYJ51_06175</name>
</gene>
<dbReference type="CDD" id="cd00427">
    <property type="entry name" value="Ribosomal_L29_HIP"/>
    <property type="match status" value="1"/>
</dbReference>
<dbReference type="PANTHER" id="PTHR10916">
    <property type="entry name" value="60S RIBOSOMAL PROTEIN L35/50S RIBOSOMAL PROTEIN L29"/>
    <property type="match status" value="1"/>
</dbReference>
<reference evidence="6 7" key="1">
    <citation type="submission" date="2019-08" db="EMBL/GenBank/DDBJ databases">
        <title>In-depth cultivation of the pig gut microbiome towards novel bacterial diversity and tailored functional studies.</title>
        <authorList>
            <person name="Wylensek D."/>
            <person name="Hitch T.C.A."/>
            <person name="Clavel T."/>
        </authorList>
    </citation>
    <scope>NUCLEOTIDE SEQUENCE [LARGE SCALE GENOMIC DNA]</scope>
    <source>
        <strain evidence="6 7">Oil+RF-744-GAM-WT-6</strain>
    </source>
</reference>
<dbReference type="FunFam" id="1.10.287.310:FF:000001">
    <property type="entry name" value="50S ribosomal protein L29"/>
    <property type="match status" value="1"/>
</dbReference>
<dbReference type="SUPFAM" id="SSF46561">
    <property type="entry name" value="Ribosomal protein L29 (L29p)"/>
    <property type="match status" value="1"/>
</dbReference>
<dbReference type="NCBIfam" id="TIGR00012">
    <property type="entry name" value="L29"/>
    <property type="match status" value="1"/>
</dbReference>
<dbReference type="HAMAP" id="MF_00374">
    <property type="entry name" value="Ribosomal_uL29"/>
    <property type="match status" value="1"/>
</dbReference>
<dbReference type="InterPro" id="IPR001854">
    <property type="entry name" value="Ribosomal_uL29"/>
</dbReference>
<dbReference type="RefSeq" id="WP_105302343.1">
    <property type="nucleotide sequence ID" value="NZ_JAQXPC010000075.1"/>
</dbReference>
<evidence type="ECO:0000313" key="6">
    <source>
        <dbReference type="EMBL" id="MSS58488.1"/>
    </source>
</evidence>
<evidence type="ECO:0000256" key="1">
    <source>
        <dbReference type="ARBA" id="ARBA00009254"/>
    </source>
</evidence>
<evidence type="ECO:0000256" key="3">
    <source>
        <dbReference type="ARBA" id="ARBA00023274"/>
    </source>
</evidence>
<comment type="caution">
    <text evidence="6">The sequence shown here is derived from an EMBL/GenBank/DDBJ whole genome shotgun (WGS) entry which is preliminary data.</text>
</comment>
<dbReference type="GO" id="GO:0022625">
    <property type="term" value="C:cytosolic large ribosomal subunit"/>
    <property type="evidence" value="ECO:0007669"/>
    <property type="project" value="TreeGrafter"/>
</dbReference>
<dbReference type="InterPro" id="IPR050063">
    <property type="entry name" value="Ribosomal_protein_uL29"/>
</dbReference>
<dbReference type="Proteomes" id="UP000461880">
    <property type="component" value="Unassembled WGS sequence"/>
</dbReference>
<keyword evidence="2 5" id="KW-0689">Ribosomal protein</keyword>
<proteinExistence type="inferred from homology"/>
<dbReference type="GO" id="GO:0003735">
    <property type="term" value="F:structural constituent of ribosome"/>
    <property type="evidence" value="ECO:0007669"/>
    <property type="project" value="InterPro"/>
</dbReference>
<organism evidence="6 7">
    <name type="scientific">Stecheria intestinalis</name>
    <dbReference type="NCBI Taxonomy" id="2606630"/>
    <lineage>
        <taxon>Bacteria</taxon>
        <taxon>Bacillati</taxon>
        <taxon>Bacillota</taxon>
        <taxon>Erysipelotrichia</taxon>
        <taxon>Erysipelotrichales</taxon>
        <taxon>Erysipelotrichaceae</taxon>
        <taxon>Stecheria</taxon>
    </lineage>
</organism>
<sequence length="67" mass="7645">MNVKEIRDMSNEELTKEISSLSEELYSLRFAQATGSLENPSRMKDIKKTIARIKTVQTERANAKDAQ</sequence>
<evidence type="ECO:0000256" key="2">
    <source>
        <dbReference type="ARBA" id="ARBA00022980"/>
    </source>
</evidence>
<name>A0A7X2TG88_9FIRM</name>
<keyword evidence="7" id="KW-1185">Reference proteome</keyword>
<dbReference type="InterPro" id="IPR036049">
    <property type="entry name" value="Ribosomal_uL29_sf"/>
</dbReference>
<dbReference type="PROSITE" id="PS00579">
    <property type="entry name" value="RIBOSOMAL_L29"/>
    <property type="match status" value="1"/>
</dbReference>
<dbReference type="Pfam" id="PF00831">
    <property type="entry name" value="Ribosomal_L29"/>
    <property type="match status" value="1"/>
</dbReference>
<evidence type="ECO:0000313" key="7">
    <source>
        <dbReference type="Proteomes" id="UP000461880"/>
    </source>
</evidence>
<dbReference type="EMBL" id="VUMN01000012">
    <property type="protein sequence ID" value="MSS58488.1"/>
    <property type="molecule type" value="Genomic_DNA"/>
</dbReference>
<dbReference type="InterPro" id="IPR018254">
    <property type="entry name" value="Ribosomal_uL29_CS"/>
</dbReference>
<dbReference type="PANTHER" id="PTHR10916:SF0">
    <property type="entry name" value="LARGE RIBOSOMAL SUBUNIT PROTEIN UL29C"/>
    <property type="match status" value="1"/>
</dbReference>
<evidence type="ECO:0000256" key="4">
    <source>
        <dbReference type="ARBA" id="ARBA00035204"/>
    </source>
</evidence>
<protein>
    <recommendedName>
        <fullName evidence="4 5">Large ribosomal subunit protein uL29</fullName>
    </recommendedName>
</protein>
<keyword evidence="3 5" id="KW-0687">Ribonucleoprotein</keyword>